<feature type="compositionally biased region" description="Acidic residues" evidence="1">
    <location>
        <begin position="287"/>
        <end position="298"/>
    </location>
</feature>
<organism evidence="2 3">
    <name type="scientific">Phialocephala subalpina</name>
    <dbReference type="NCBI Taxonomy" id="576137"/>
    <lineage>
        <taxon>Eukaryota</taxon>
        <taxon>Fungi</taxon>
        <taxon>Dikarya</taxon>
        <taxon>Ascomycota</taxon>
        <taxon>Pezizomycotina</taxon>
        <taxon>Leotiomycetes</taxon>
        <taxon>Helotiales</taxon>
        <taxon>Mollisiaceae</taxon>
        <taxon>Phialocephala</taxon>
        <taxon>Phialocephala fortinii species complex</taxon>
    </lineage>
</organism>
<keyword evidence="3" id="KW-1185">Reference proteome</keyword>
<dbReference type="Proteomes" id="UP000184330">
    <property type="component" value="Unassembled WGS sequence"/>
</dbReference>
<gene>
    <name evidence="2" type="ORF">PAC_10222</name>
</gene>
<feature type="compositionally biased region" description="Basic and acidic residues" evidence="1">
    <location>
        <begin position="273"/>
        <end position="286"/>
    </location>
</feature>
<evidence type="ECO:0000256" key="1">
    <source>
        <dbReference type="SAM" id="MobiDB-lite"/>
    </source>
</evidence>
<name>A0A1L7X5L8_9HELO</name>
<feature type="region of interest" description="Disordered" evidence="1">
    <location>
        <begin position="262"/>
        <end position="320"/>
    </location>
</feature>
<sequence>MFGSPVSALEDKSEKDLATFNKLSPKDSFLLNAVRETRDGTLCLSRVGSQLKAGAHLCLRSQNLVSSHARSGTTSCSVTVRYQSTRRFSMKTALIDRIFKGAIITGASGIFEQVVELTAFASIESDRIRYLMLKTNRANFDQLLTPTSTMMPLFEGDFFSLARTHIRLARYEVFEGSSELDILTRKLTAISSTHFIDALATLINSSHTPSLAVEALRKCRPTFRLLKRQIEESFPLNPSDLNWCWGMLKTACDLLDPRQISSQHGTDSALPLRPDEKAPGEVHQDVDDQGDDAETEGDVAEKGGEDGEEMMSAEENKGRAQEINSVLRNAIEEIGLDDGNAVGRECVQQLIEHGTVNEQGESIDEEAE</sequence>
<dbReference type="OrthoDB" id="10514617at2759"/>
<evidence type="ECO:0000313" key="3">
    <source>
        <dbReference type="Proteomes" id="UP000184330"/>
    </source>
</evidence>
<reference evidence="2 3" key="1">
    <citation type="submission" date="2016-03" db="EMBL/GenBank/DDBJ databases">
        <authorList>
            <person name="Ploux O."/>
        </authorList>
    </citation>
    <scope>NUCLEOTIDE SEQUENCE [LARGE SCALE GENOMIC DNA]</scope>
    <source>
        <strain evidence="2 3">UAMH 11012</strain>
    </source>
</reference>
<protein>
    <submittedName>
        <fullName evidence="2">Uncharacterized protein</fullName>
    </submittedName>
</protein>
<evidence type="ECO:0000313" key="2">
    <source>
        <dbReference type="EMBL" id="CZR60326.1"/>
    </source>
</evidence>
<accession>A0A1L7X5L8</accession>
<proteinExistence type="predicted"/>
<dbReference type="EMBL" id="FJOG01000015">
    <property type="protein sequence ID" value="CZR60326.1"/>
    <property type="molecule type" value="Genomic_DNA"/>
</dbReference>
<dbReference type="AlphaFoldDB" id="A0A1L7X5L8"/>